<dbReference type="OrthoDB" id="10266696at2759"/>
<dbReference type="FunFam" id="1.10.220.150:FF:000009">
    <property type="entry name" value="stromal membrane-associated protein 1 isoform X1"/>
    <property type="match status" value="1"/>
</dbReference>
<dbReference type="InterPro" id="IPR051718">
    <property type="entry name" value="ARF_GTPase-activating"/>
</dbReference>
<dbReference type="Pfam" id="PF01412">
    <property type="entry name" value="ArfGap"/>
    <property type="match status" value="1"/>
</dbReference>
<dbReference type="GO" id="GO:0005096">
    <property type="term" value="F:GTPase activator activity"/>
    <property type="evidence" value="ECO:0007669"/>
    <property type="project" value="UniProtKB-KW"/>
</dbReference>
<dbReference type="PRINTS" id="PR00405">
    <property type="entry name" value="REVINTRACTNG"/>
</dbReference>
<dbReference type="InterPro" id="IPR037278">
    <property type="entry name" value="ARFGAP/RecO"/>
</dbReference>
<feature type="compositionally biased region" description="Basic and acidic residues" evidence="6">
    <location>
        <begin position="166"/>
        <end position="178"/>
    </location>
</feature>
<feature type="region of interest" description="Disordered" evidence="6">
    <location>
        <begin position="408"/>
        <end position="442"/>
    </location>
</feature>
<feature type="domain" description="Arf-GAP" evidence="7">
    <location>
        <begin position="18"/>
        <end position="136"/>
    </location>
</feature>
<keyword evidence="4" id="KW-0862">Zinc</keyword>
<dbReference type="InterPro" id="IPR038508">
    <property type="entry name" value="ArfGAP_dom_sf"/>
</dbReference>
<dbReference type="InterPro" id="IPR044732">
    <property type="entry name" value="ArfGAP_SMAP1-like"/>
</dbReference>
<dbReference type="SMART" id="SM00105">
    <property type="entry name" value="ArfGap"/>
    <property type="match status" value="1"/>
</dbReference>
<dbReference type="RefSeq" id="XP_019519547.1">
    <property type="nucleotide sequence ID" value="XM_019664002.1"/>
</dbReference>
<feature type="region of interest" description="Disordered" evidence="6">
    <location>
        <begin position="166"/>
        <end position="189"/>
    </location>
</feature>
<accession>A0A8B7T1K1</accession>
<evidence type="ECO:0000256" key="1">
    <source>
        <dbReference type="ARBA" id="ARBA00022468"/>
    </source>
</evidence>
<keyword evidence="1" id="KW-0343">GTPase activation</keyword>
<evidence type="ECO:0000256" key="5">
    <source>
        <dbReference type="PROSITE-ProRule" id="PRU00288"/>
    </source>
</evidence>
<keyword evidence="3 5" id="KW-0863">Zinc-finger</keyword>
<dbReference type="InterPro" id="IPR001164">
    <property type="entry name" value="ArfGAP_dom"/>
</dbReference>
<proteinExistence type="predicted"/>
<organism evidence="8 9">
    <name type="scientific">Hipposideros armiger</name>
    <name type="common">Great Himalayan leaf-nosed bat</name>
    <dbReference type="NCBI Taxonomy" id="186990"/>
    <lineage>
        <taxon>Eukaryota</taxon>
        <taxon>Metazoa</taxon>
        <taxon>Chordata</taxon>
        <taxon>Craniata</taxon>
        <taxon>Vertebrata</taxon>
        <taxon>Euteleostomi</taxon>
        <taxon>Mammalia</taxon>
        <taxon>Eutheria</taxon>
        <taxon>Laurasiatheria</taxon>
        <taxon>Chiroptera</taxon>
        <taxon>Yinpterochiroptera</taxon>
        <taxon>Rhinolophoidea</taxon>
        <taxon>Hipposideridae</taxon>
        <taxon>Hipposideros</taxon>
    </lineage>
</organism>
<dbReference type="CTD" id="60682"/>
<evidence type="ECO:0000256" key="6">
    <source>
        <dbReference type="SAM" id="MobiDB-lite"/>
    </source>
</evidence>
<dbReference type="GO" id="GO:0005737">
    <property type="term" value="C:cytoplasm"/>
    <property type="evidence" value="ECO:0007669"/>
    <property type="project" value="TreeGrafter"/>
</dbReference>
<dbReference type="PANTHER" id="PTHR45705">
    <property type="entry name" value="FI20236P1"/>
    <property type="match status" value="1"/>
</dbReference>
<dbReference type="CDD" id="cd08839">
    <property type="entry name" value="ArfGap_SMAP"/>
    <property type="match status" value="1"/>
</dbReference>
<evidence type="ECO:0000256" key="2">
    <source>
        <dbReference type="ARBA" id="ARBA00022723"/>
    </source>
</evidence>
<evidence type="ECO:0000259" key="7">
    <source>
        <dbReference type="PROSITE" id="PS50115"/>
    </source>
</evidence>
<dbReference type="Proteomes" id="UP000694851">
    <property type="component" value="Unplaced"/>
</dbReference>
<dbReference type="PROSITE" id="PS50115">
    <property type="entry name" value="ARFGAP"/>
    <property type="match status" value="1"/>
</dbReference>
<sequence>MATRSCREKAQKLNEQHQLILSKLLREEDNKYCADCEAKGPRWASWNIGVFICIRCAGIHRNLGVHISRVKSVNLDQWTPEQIQCMQDMGNTKARLLYEANLPENFRRPQTDQAVEFFIRDKYEKKKYYDKNAIAVTNISSSDAPLQPLVASPSLQAAVEKNKLELQKKEDQQLEPKKSTSPKKAAEPTVDLLGLDGPAEAPVTNGNTPTVPALNDDLDIFGPMISNPLPATVMPPAQGTTSVPAAATLSTVTSGDLDLFTEQTTKSEEVAKKQLSKDSILSLYGAGTIQQQSTPGVFMGPSNIPFTSQAPTAFQGFPSVGIPVPAAPGLIGTVMGQNASMMVGMPMPNGFMGNAQTGVMPLPPNVIGPQGGMVGQMGAPQSKFGLPQAQQPQWNLSQMNQQVAGMSISSATPPVGFGQPPSTTAGWSGSSSGQTLSTQLWK</sequence>
<keyword evidence="8" id="KW-1185">Reference proteome</keyword>
<dbReference type="GeneID" id="109394167"/>
<keyword evidence="2" id="KW-0479">Metal-binding</keyword>
<name>A0A8B7T1K1_HIPAR</name>
<dbReference type="GO" id="GO:2000369">
    <property type="term" value="P:regulation of clathrin-dependent endocytosis"/>
    <property type="evidence" value="ECO:0007669"/>
    <property type="project" value="TreeGrafter"/>
</dbReference>
<evidence type="ECO:0000256" key="4">
    <source>
        <dbReference type="ARBA" id="ARBA00022833"/>
    </source>
</evidence>
<dbReference type="Gene3D" id="1.10.220.150">
    <property type="entry name" value="Arf GTPase activating protein"/>
    <property type="match status" value="1"/>
</dbReference>
<dbReference type="PANTHER" id="PTHR45705:SF8">
    <property type="entry name" value="STROMAL MEMBRANE-ASSOCIATED PROTEIN 1"/>
    <property type="match status" value="1"/>
</dbReference>
<gene>
    <name evidence="9" type="primary">SMAP1</name>
</gene>
<dbReference type="SUPFAM" id="SSF57863">
    <property type="entry name" value="ArfGap/RecO-like zinc finger"/>
    <property type="match status" value="1"/>
</dbReference>
<protein>
    <submittedName>
        <fullName evidence="9">Stromal membrane-associated protein 1 isoform X3</fullName>
    </submittedName>
</protein>
<reference evidence="9" key="1">
    <citation type="submission" date="2025-08" db="UniProtKB">
        <authorList>
            <consortium name="RefSeq"/>
        </authorList>
    </citation>
    <scope>IDENTIFICATION</scope>
    <source>
        <tissue evidence="9">Muscle</tissue>
    </source>
</reference>
<feature type="compositionally biased region" description="Low complexity" evidence="6">
    <location>
        <begin position="422"/>
        <end position="442"/>
    </location>
</feature>
<evidence type="ECO:0000313" key="9">
    <source>
        <dbReference type="RefSeq" id="XP_019519547.1"/>
    </source>
</evidence>
<evidence type="ECO:0000256" key="3">
    <source>
        <dbReference type="ARBA" id="ARBA00022771"/>
    </source>
</evidence>
<evidence type="ECO:0000313" key="8">
    <source>
        <dbReference type="Proteomes" id="UP000694851"/>
    </source>
</evidence>
<dbReference type="AlphaFoldDB" id="A0A8B7T1K1"/>
<dbReference type="GO" id="GO:0008270">
    <property type="term" value="F:zinc ion binding"/>
    <property type="evidence" value="ECO:0007669"/>
    <property type="project" value="UniProtKB-KW"/>
</dbReference>